<sequence>MPITNTHRCLGRWAEFFEGQFNWSAAPATSTRLSCPPRPVSTNPSNEAEVHKELQLLERYKSPGPDDLPPTFLKDDGDLLVKELTALFTKFWELESVSTSCNQSLTLKGFTQSL</sequence>
<comment type="caution">
    <text evidence="2">The sequence shown here is derived from an EMBL/GenBank/DDBJ whole genome shotgun (WGS) entry which is preliminary data.</text>
</comment>
<reference evidence="2" key="4">
    <citation type="journal article" date="2022" name="PLoS Pathog.">
        <title>Chromosome-level genome of Schistosoma haematobium underpins genome-wide explorations of molecular variation.</title>
        <authorList>
            <person name="Stroehlein A.J."/>
            <person name="Korhonen P.K."/>
            <person name="Lee V.V."/>
            <person name="Ralph S.A."/>
            <person name="Mentink-Kane M."/>
            <person name="You H."/>
            <person name="McManus D.P."/>
            <person name="Tchuente L.T."/>
            <person name="Stothard J.R."/>
            <person name="Kaur P."/>
            <person name="Dudchenko O."/>
            <person name="Aiden E.L."/>
            <person name="Yang B."/>
            <person name="Yang H."/>
            <person name="Emery A.M."/>
            <person name="Webster B.L."/>
            <person name="Brindley P.J."/>
            <person name="Rollinson D."/>
            <person name="Chang B.C.H."/>
            <person name="Gasser R.B."/>
            <person name="Young N.D."/>
        </authorList>
    </citation>
    <scope>NUCLEOTIDE SEQUENCE</scope>
</reference>
<keyword evidence="3" id="KW-1185">Reference proteome</keyword>
<accession>A0A922IMT5</accession>
<gene>
    <name evidence="2" type="primary">ABCA3_1</name>
    <name evidence="2" type="ORF">MS3_00000434</name>
</gene>
<dbReference type="RefSeq" id="XP_051066504.1">
    <property type="nucleotide sequence ID" value="XM_051208201.1"/>
</dbReference>
<reference evidence="2" key="3">
    <citation type="submission" date="2021-06" db="EMBL/GenBank/DDBJ databases">
        <title>Chromosome-level genome assembly for S. haematobium.</title>
        <authorList>
            <person name="Stroehlein A.J."/>
        </authorList>
    </citation>
    <scope>NUCLEOTIDE SEQUENCE</scope>
</reference>
<dbReference type="CTD" id="75576364"/>
<name>A0A922IMT5_SCHHA</name>
<dbReference type="KEGG" id="shx:MS3_00000434"/>
<reference evidence="2" key="1">
    <citation type="journal article" date="2012" name="Nat. Genet.">
        <title>Whole-genome sequence of Schistosoma haematobium.</title>
        <authorList>
            <person name="Young N.D."/>
            <person name="Jex A.R."/>
            <person name="Li B."/>
            <person name="Liu S."/>
            <person name="Yang L."/>
            <person name="Xiong Z."/>
            <person name="Li Y."/>
            <person name="Cantacessi C."/>
            <person name="Hall R.S."/>
            <person name="Xu X."/>
            <person name="Chen F."/>
            <person name="Wu X."/>
            <person name="Zerlotini A."/>
            <person name="Oliveira G."/>
            <person name="Hofmann A."/>
            <person name="Zhang G."/>
            <person name="Fang X."/>
            <person name="Kang Y."/>
            <person name="Campbell B.E."/>
            <person name="Loukas A."/>
            <person name="Ranganathan S."/>
            <person name="Rollinson D."/>
            <person name="Rinaldi G."/>
            <person name="Brindley P.J."/>
            <person name="Yang H."/>
            <person name="Wang J."/>
            <person name="Wang J."/>
            <person name="Gasser R.B."/>
        </authorList>
    </citation>
    <scope>NUCLEOTIDE SEQUENCE</scope>
</reference>
<dbReference type="Proteomes" id="UP000471633">
    <property type="component" value="Unassembled WGS sequence"/>
</dbReference>
<keyword evidence="2" id="KW-0067">ATP-binding</keyword>
<proteinExistence type="predicted"/>
<evidence type="ECO:0000256" key="1">
    <source>
        <dbReference type="SAM" id="MobiDB-lite"/>
    </source>
</evidence>
<dbReference type="EMBL" id="AMPZ03000005">
    <property type="protein sequence ID" value="KAH9583137.1"/>
    <property type="molecule type" value="Genomic_DNA"/>
</dbReference>
<dbReference type="GO" id="GO:0005524">
    <property type="term" value="F:ATP binding"/>
    <property type="evidence" value="ECO:0007669"/>
    <property type="project" value="UniProtKB-KW"/>
</dbReference>
<reference evidence="2" key="2">
    <citation type="journal article" date="2019" name="Gigascience">
        <title>High-quality Schistosoma haematobium genome achieved by single-molecule and long-range sequencing.</title>
        <authorList>
            <person name="Stroehlein A.J."/>
            <person name="Korhonen P.K."/>
            <person name="Chong T.M."/>
            <person name="Lim Y.L."/>
            <person name="Chan K.G."/>
            <person name="Webster B."/>
            <person name="Rollinson D."/>
            <person name="Brindley P.J."/>
            <person name="Gasser R.B."/>
            <person name="Young N.D."/>
        </authorList>
    </citation>
    <scope>NUCLEOTIDE SEQUENCE</scope>
</reference>
<dbReference type="AlphaFoldDB" id="A0A922IMT5"/>
<evidence type="ECO:0000313" key="3">
    <source>
        <dbReference type="Proteomes" id="UP000471633"/>
    </source>
</evidence>
<protein>
    <submittedName>
        <fullName evidence="2">ATP-binding cassette sub- A member 3</fullName>
    </submittedName>
</protein>
<organism evidence="2 3">
    <name type="scientific">Schistosoma haematobium</name>
    <name type="common">Blood fluke</name>
    <dbReference type="NCBI Taxonomy" id="6185"/>
    <lineage>
        <taxon>Eukaryota</taxon>
        <taxon>Metazoa</taxon>
        <taxon>Spiralia</taxon>
        <taxon>Lophotrochozoa</taxon>
        <taxon>Platyhelminthes</taxon>
        <taxon>Trematoda</taxon>
        <taxon>Digenea</taxon>
        <taxon>Strigeidida</taxon>
        <taxon>Schistosomatoidea</taxon>
        <taxon>Schistosomatidae</taxon>
        <taxon>Schistosoma</taxon>
    </lineage>
</organism>
<keyword evidence="2" id="KW-0547">Nucleotide-binding</keyword>
<dbReference type="GeneID" id="75576364"/>
<feature type="region of interest" description="Disordered" evidence="1">
    <location>
        <begin position="28"/>
        <end position="48"/>
    </location>
</feature>
<evidence type="ECO:0000313" key="2">
    <source>
        <dbReference type="EMBL" id="KAH9583137.1"/>
    </source>
</evidence>